<dbReference type="EMBL" id="JAAAIP010000632">
    <property type="protein sequence ID" value="KAG0314244.1"/>
    <property type="molecule type" value="Genomic_DNA"/>
</dbReference>
<organism evidence="1 2">
    <name type="scientific">Dissophora globulifera</name>
    <dbReference type="NCBI Taxonomy" id="979702"/>
    <lineage>
        <taxon>Eukaryota</taxon>
        <taxon>Fungi</taxon>
        <taxon>Fungi incertae sedis</taxon>
        <taxon>Mucoromycota</taxon>
        <taxon>Mortierellomycotina</taxon>
        <taxon>Mortierellomycetes</taxon>
        <taxon>Mortierellales</taxon>
        <taxon>Mortierellaceae</taxon>
        <taxon>Dissophora</taxon>
    </lineage>
</organism>
<gene>
    <name evidence="1" type="ORF">BGZ99_008278</name>
</gene>
<feature type="non-terminal residue" evidence="1">
    <location>
        <position position="191"/>
    </location>
</feature>
<dbReference type="Proteomes" id="UP000738325">
    <property type="component" value="Unassembled WGS sequence"/>
</dbReference>
<sequence length="191" mass="21557">MLKGLIPTPKDPEGAARESFPGYLEGFGQPEVGRRLNQFSMQAISLLDWTDADIYTQLDLASLPGAIKMINFFGASMFGKMVDYQGILGYNPEHVREIERSNCCSLDFDEPPSKIFRAHNMNEYGSGGFPEFLRSHLVNDRIHSAASIDPISQHYASAEFIKDDMGRFRRLQARSGRFEDLAWCRAARSIQ</sequence>
<evidence type="ECO:0000313" key="1">
    <source>
        <dbReference type="EMBL" id="KAG0314244.1"/>
    </source>
</evidence>
<protein>
    <submittedName>
        <fullName evidence="1">Uncharacterized protein</fullName>
    </submittedName>
</protein>
<accession>A0A9P6RC78</accession>
<keyword evidence="2" id="KW-1185">Reference proteome</keyword>
<dbReference type="OrthoDB" id="2426273at2759"/>
<dbReference type="AlphaFoldDB" id="A0A9P6RC78"/>
<evidence type="ECO:0000313" key="2">
    <source>
        <dbReference type="Proteomes" id="UP000738325"/>
    </source>
</evidence>
<comment type="caution">
    <text evidence="1">The sequence shown here is derived from an EMBL/GenBank/DDBJ whole genome shotgun (WGS) entry which is preliminary data.</text>
</comment>
<name>A0A9P6RC78_9FUNG</name>
<proteinExistence type="predicted"/>
<reference evidence="1" key="1">
    <citation type="journal article" date="2020" name="Fungal Divers.">
        <title>Resolving the Mortierellaceae phylogeny through synthesis of multi-gene phylogenetics and phylogenomics.</title>
        <authorList>
            <person name="Vandepol N."/>
            <person name="Liber J."/>
            <person name="Desiro A."/>
            <person name="Na H."/>
            <person name="Kennedy M."/>
            <person name="Barry K."/>
            <person name="Grigoriev I.V."/>
            <person name="Miller A.N."/>
            <person name="O'Donnell K."/>
            <person name="Stajich J.E."/>
            <person name="Bonito G."/>
        </authorList>
    </citation>
    <scope>NUCLEOTIDE SEQUENCE</scope>
    <source>
        <strain evidence="1">REB-010B</strain>
    </source>
</reference>